<comment type="caution">
    <text evidence="2">The sequence shown here is derived from an EMBL/GenBank/DDBJ whole genome shotgun (WGS) entry which is preliminary data.</text>
</comment>
<dbReference type="Proteomes" id="UP001596067">
    <property type="component" value="Unassembled WGS sequence"/>
</dbReference>
<feature type="region of interest" description="Disordered" evidence="1">
    <location>
        <begin position="242"/>
        <end position="290"/>
    </location>
</feature>
<sequence>MPEVERPAEHCDSLVSVTSEIRRRARTGELSGSLQVVGDPGGRFHFRTGAVVEVSSPGAPGVETLLLHSGRVSESEWSTALRAGEASDRAGAELVARGLVGQAELQLVCLMAALDAALAIGMGRIDGFSFDPGAPFQHLAAPEGIDADWLLQEAERRIGVLASLAAPHAPFHSRPLRTVTGAALLEGPANPDRSSVNGDRREILVRVNGRRSARDIAFLLGRSLYAVTVEMARMHAEGLVQTAGPPGTLRPLATAGGNGRPFGSPGTGAPPLAAGPRSDRPALPLRQRGASRITELFPLRSVSDRLP</sequence>
<reference evidence="3" key="1">
    <citation type="journal article" date="2019" name="Int. J. Syst. Evol. Microbiol.">
        <title>The Global Catalogue of Microorganisms (GCM) 10K type strain sequencing project: providing services to taxonomists for standard genome sequencing and annotation.</title>
        <authorList>
            <consortium name="The Broad Institute Genomics Platform"/>
            <consortium name="The Broad Institute Genome Sequencing Center for Infectious Disease"/>
            <person name="Wu L."/>
            <person name="Ma J."/>
        </authorList>
    </citation>
    <scope>NUCLEOTIDE SEQUENCE [LARGE SCALE GENOMIC DNA]</scope>
    <source>
        <strain evidence="3">CGMCC 4.1469</strain>
    </source>
</reference>
<gene>
    <name evidence="2" type="ORF">ACFP0N_31130</name>
</gene>
<evidence type="ECO:0000313" key="3">
    <source>
        <dbReference type="Proteomes" id="UP001596067"/>
    </source>
</evidence>
<feature type="compositionally biased region" description="Low complexity" evidence="1">
    <location>
        <begin position="263"/>
        <end position="276"/>
    </location>
</feature>
<proteinExistence type="predicted"/>
<name>A0ABW1F8F5_9ACTN</name>
<keyword evidence="3" id="KW-1185">Reference proteome</keyword>
<dbReference type="EMBL" id="JBHSOD010000057">
    <property type="protein sequence ID" value="MFC5889429.1"/>
    <property type="molecule type" value="Genomic_DNA"/>
</dbReference>
<accession>A0ABW1F8F5</accession>
<dbReference type="RefSeq" id="WP_313762184.1">
    <property type="nucleotide sequence ID" value="NZ_JBHSOD010000057.1"/>
</dbReference>
<evidence type="ECO:0000256" key="1">
    <source>
        <dbReference type="SAM" id="MobiDB-lite"/>
    </source>
</evidence>
<protein>
    <submittedName>
        <fullName evidence="2">MarR family transcriptional regulator</fullName>
    </submittedName>
</protein>
<evidence type="ECO:0000313" key="2">
    <source>
        <dbReference type="EMBL" id="MFC5889429.1"/>
    </source>
</evidence>
<organism evidence="2 3">
    <name type="scientific">Kitasatospora aburaviensis</name>
    <dbReference type="NCBI Taxonomy" id="67265"/>
    <lineage>
        <taxon>Bacteria</taxon>
        <taxon>Bacillati</taxon>
        <taxon>Actinomycetota</taxon>
        <taxon>Actinomycetes</taxon>
        <taxon>Kitasatosporales</taxon>
        <taxon>Streptomycetaceae</taxon>
        <taxon>Kitasatospora</taxon>
    </lineage>
</organism>